<evidence type="ECO:0000256" key="3">
    <source>
        <dbReference type="ARBA" id="ARBA00022840"/>
    </source>
</evidence>
<dbReference type="PROSITE" id="PS50893">
    <property type="entry name" value="ABC_TRANSPORTER_2"/>
    <property type="match status" value="1"/>
</dbReference>
<dbReference type="CDD" id="cd03255">
    <property type="entry name" value="ABC_MJ0796_LolCDE_FtsE"/>
    <property type="match status" value="1"/>
</dbReference>
<sequence>MRNSILVFRNVYKTYTGEPILKGINLSLREGDFSAIVGPSGSGKSTLLHLAGGLELPTKGEIYLFGRRIDPLPEDERDEFRKGKVAYIFQFHYLLEDFTVEENLEIFGKLLGVSNLDKKINEILEILGLNHRRKYKPYYLSGGERQRVSIGRALLSGAKLILADEPTGNLDPLQAEEIFKLFAKLNSQGVTFLVVTHNKNLLKNFNRIYLLKGGVLSDYSPL</sequence>
<gene>
    <name evidence="5" type="ORF">EYH37_03785</name>
</gene>
<dbReference type="InterPro" id="IPR003439">
    <property type="entry name" value="ABC_transporter-like_ATP-bd"/>
</dbReference>
<evidence type="ECO:0000256" key="2">
    <source>
        <dbReference type="ARBA" id="ARBA00022741"/>
    </source>
</evidence>
<dbReference type="InterPro" id="IPR015854">
    <property type="entry name" value="ABC_transpr_LolD-like"/>
</dbReference>
<proteinExistence type="predicted"/>
<organism evidence="5 6">
    <name type="scientific">Aquifex aeolicus</name>
    <dbReference type="NCBI Taxonomy" id="63363"/>
    <lineage>
        <taxon>Bacteria</taxon>
        <taxon>Pseudomonadati</taxon>
        <taxon>Aquificota</taxon>
        <taxon>Aquificia</taxon>
        <taxon>Aquificales</taxon>
        <taxon>Aquificaceae</taxon>
        <taxon>Aquifex</taxon>
    </lineage>
</organism>
<dbReference type="GO" id="GO:0016887">
    <property type="term" value="F:ATP hydrolysis activity"/>
    <property type="evidence" value="ECO:0007669"/>
    <property type="project" value="InterPro"/>
</dbReference>
<evidence type="ECO:0000256" key="1">
    <source>
        <dbReference type="ARBA" id="ARBA00022448"/>
    </source>
</evidence>
<dbReference type="GO" id="GO:0005886">
    <property type="term" value="C:plasma membrane"/>
    <property type="evidence" value="ECO:0007669"/>
    <property type="project" value="TreeGrafter"/>
</dbReference>
<comment type="caution">
    <text evidence="5">The sequence shown here is derived from an EMBL/GenBank/DDBJ whole genome shotgun (WGS) entry which is preliminary data.</text>
</comment>
<dbReference type="Pfam" id="PF00005">
    <property type="entry name" value="ABC_tran"/>
    <property type="match status" value="1"/>
</dbReference>
<feature type="domain" description="ABC transporter" evidence="4">
    <location>
        <begin position="6"/>
        <end position="222"/>
    </location>
</feature>
<dbReference type="Gene3D" id="3.40.50.300">
    <property type="entry name" value="P-loop containing nucleotide triphosphate hydrolases"/>
    <property type="match status" value="1"/>
</dbReference>
<dbReference type="InterPro" id="IPR003593">
    <property type="entry name" value="AAA+_ATPase"/>
</dbReference>
<dbReference type="GO" id="GO:0022857">
    <property type="term" value="F:transmembrane transporter activity"/>
    <property type="evidence" value="ECO:0007669"/>
    <property type="project" value="TreeGrafter"/>
</dbReference>
<accession>A0A9D0YPB9</accession>
<dbReference type="InterPro" id="IPR027417">
    <property type="entry name" value="P-loop_NTPase"/>
</dbReference>
<dbReference type="GO" id="GO:0005524">
    <property type="term" value="F:ATP binding"/>
    <property type="evidence" value="ECO:0007669"/>
    <property type="project" value="UniProtKB-KW"/>
</dbReference>
<name>A0A9D0YPB9_AQUAO</name>
<evidence type="ECO:0000259" key="4">
    <source>
        <dbReference type="PROSITE" id="PS50893"/>
    </source>
</evidence>
<dbReference type="PANTHER" id="PTHR24220:SF86">
    <property type="entry name" value="ABC TRANSPORTER ABCH.1"/>
    <property type="match status" value="1"/>
</dbReference>
<keyword evidence="2" id="KW-0547">Nucleotide-binding</keyword>
<dbReference type="EMBL" id="DQVE01000042">
    <property type="protein sequence ID" value="HIP98466.1"/>
    <property type="molecule type" value="Genomic_DNA"/>
</dbReference>
<evidence type="ECO:0000313" key="6">
    <source>
        <dbReference type="Proteomes" id="UP000606463"/>
    </source>
</evidence>
<dbReference type="SUPFAM" id="SSF52540">
    <property type="entry name" value="P-loop containing nucleoside triphosphate hydrolases"/>
    <property type="match status" value="1"/>
</dbReference>
<dbReference type="PROSITE" id="PS00211">
    <property type="entry name" value="ABC_TRANSPORTER_1"/>
    <property type="match status" value="1"/>
</dbReference>
<reference evidence="5" key="1">
    <citation type="journal article" date="2020" name="ISME J.">
        <title>Gammaproteobacteria mediating utilization of methyl-, sulfur- and petroleum organic compounds in deep ocean hydrothermal plumes.</title>
        <authorList>
            <person name="Zhou Z."/>
            <person name="Liu Y."/>
            <person name="Pan J."/>
            <person name="Cron B.R."/>
            <person name="Toner B.M."/>
            <person name="Anantharaman K."/>
            <person name="Breier J.A."/>
            <person name="Dick G.J."/>
            <person name="Li M."/>
        </authorList>
    </citation>
    <scope>NUCLEOTIDE SEQUENCE</scope>
    <source>
        <strain evidence="5">SZUA-1501</strain>
    </source>
</reference>
<keyword evidence="3 5" id="KW-0067">ATP-binding</keyword>
<dbReference type="Proteomes" id="UP000606463">
    <property type="component" value="Unassembled WGS sequence"/>
</dbReference>
<dbReference type="InterPro" id="IPR017911">
    <property type="entry name" value="MacB-like_ATP-bd"/>
</dbReference>
<evidence type="ECO:0000313" key="5">
    <source>
        <dbReference type="EMBL" id="HIP98466.1"/>
    </source>
</evidence>
<dbReference type="InterPro" id="IPR017871">
    <property type="entry name" value="ABC_transporter-like_CS"/>
</dbReference>
<dbReference type="AlphaFoldDB" id="A0A9D0YPB9"/>
<protein>
    <submittedName>
        <fullName evidence="5">ABC transporter ATP-binding protein</fullName>
    </submittedName>
</protein>
<dbReference type="SMART" id="SM00382">
    <property type="entry name" value="AAA"/>
    <property type="match status" value="1"/>
</dbReference>
<keyword evidence="1" id="KW-0813">Transport</keyword>
<dbReference type="PANTHER" id="PTHR24220">
    <property type="entry name" value="IMPORT ATP-BINDING PROTEIN"/>
    <property type="match status" value="1"/>
</dbReference>